<evidence type="ECO:0000256" key="1">
    <source>
        <dbReference type="SAM" id="MobiDB-lite"/>
    </source>
</evidence>
<feature type="compositionally biased region" description="Pro residues" evidence="1">
    <location>
        <begin position="82"/>
        <end position="96"/>
    </location>
</feature>
<organism evidence="2 3">
    <name type="scientific">Tepidimonas fonticaldi</name>
    <dbReference type="NCBI Taxonomy" id="1101373"/>
    <lineage>
        <taxon>Bacteria</taxon>
        <taxon>Pseudomonadati</taxon>
        <taxon>Pseudomonadota</taxon>
        <taxon>Betaproteobacteria</taxon>
        <taxon>Burkholderiales</taxon>
        <taxon>Tepidimonas</taxon>
    </lineage>
</organism>
<protein>
    <submittedName>
        <fullName evidence="2">Uncharacterized protein</fullName>
    </submittedName>
</protein>
<feature type="region of interest" description="Disordered" evidence="1">
    <location>
        <begin position="1"/>
        <end position="46"/>
    </location>
</feature>
<reference evidence="2 3" key="1">
    <citation type="submission" date="2019-07" db="EMBL/GenBank/DDBJ databases">
        <title>Tepidimonas fonticaldi AT-A2 draft genome.</title>
        <authorList>
            <person name="Da Costa M.S."/>
            <person name="Froufe H.J.C."/>
            <person name="Egas C."/>
            <person name="Albuquerque L."/>
        </authorList>
    </citation>
    <scope>NUCLEOTIDE SEQUENCE [LARGE SCALE GENOMIC DNA]</scope>
    <source>
        <strain evidence="2 3">AT-A2</strain>
    </source>
</reference>
<comment type="caution">
    <text evidence="2">The sequence shown here is derived from an EMBL/GenBank/DDBJ whole genome shotgun (WGS) entry which is preliminary data.</text>
</comment>
<dbReference type="AlphaFoldDB" id="A0A554XPW6"/>
<evidence type="ECO:0000313" key="2">
    <source>
        <dbReference type="EMBL" id="TSE37881.1"/>
    </source>
</evidence>
<dbReference type="Proteomes" id="UP000316388">
    <property type="component" value="Unassembled WGS sequence"/>
</dbReference>
<accession>A0A554XPW6</accession>
<dbReference type="EMBL" id="VJOO01000003">
    <property type="protein sequence ID" value="TSE37881.1"/>
    <property type="molecule type" value="Genomic_DNA"/>
</dbReference>
<evidence type="ECO:0000313" key="3">
    <source>
        <dbReference type="Proteomes" id="UP000316388"/>
    </source>
</evidence>
<name>A0A554XPW6_9BURK</name>
<gene>
    <name evidence="2" type="ORF">Tfont_00534</name>
</gene>
<feature type="region of interest" description="Disordered" evidence="1">
    <location>
        <begin position="76"/>
        <end position="96"/>
    </location>
</feature>
<feature type="compositionally biased region" description="Basic and acidic residues" evidence="1">
    <location>
        <begin position="13"/>
        <end position="24"/>
    </location>
</feature>
<sequence>MAPQDHTASHHAMHAEAPAHDAARHASHSPLDGTADHDSAQSPHAGCSLCDICHNTAMAAPATVAFGNPVPHRWGLTQAHLPPTPAMAPPHKPPIA</sequence>
<proteinExistence type="predicted"/>